<reference evidence="1" key="1">
    <citation type="submission" date="2018-05" db="EMBL/GenBank/DDBJ databases">
        <authorList>
            <person name="Lanie J.A."/>
            <person name="Ng W.-L."/>
            <person name="Kazmierczak K.M."/>
            <person name="Andrzejewski T.M."/>
            <person name="Davidsen T.M."/>
            <person name="Wayne K.J."/>
            <person name="Tettelin H."/>
            <person name="Glass J.I."/>
            <person name="Rusch D."/>
            <person name="Podicherti R."/>
            <person name="Tsui H.-C.T."/>
            <person name="Winkler M.E."/>
        </authorList>
    </citation>
    <scope>NUCLEOTIDE SEQUENCE</scope>
</reference>
<evidence type="ECO:0000313" key="1">
    <source>
        <dbReference type="EMBL" id="SVB91517.1"/>
    </source>
</evidence>
<feature type="non-terminal residue" evidence="1">
    <location>
        <position position="1"/>
    </location>
</feature>
<name>A0A382HX67_9ZZZZ</name>
<gene>
    <name evidence="1" type="ORF">METZ01_LOCUS244371</name>
</gene>
<dbReference type="AlphaFoldDB" id="A0A382HX67"/>
<sequence>VKNVLEVISTSQDMNNFPQNRNLTILWFAQIISQAGDTIYQLSLLWLTLEITGSPLMTGFIAMSAYLPALTFG</sequence>
<organism evidence="1">
    <name type="scientific">marine metagenome</name>
    <dbReference type="NCBI Taxonomy" id="408172"/>
    <lineage>
        <taxon>unclassified sequences</taxon>
        <taxon>metagenomes</taxon>
        <taxon>ecological metagenomes</taxon>
    </lineage>
</organism>
<proteinExistence type="predicted"/>
<dbReference type="EMBL" id="UINC01063657">
    <property type="protein sequence ID" value="SVB91517.1"/>
    <property type="molecule type" value="Genomic_DNA"/>
</dbReference>
<feature type="non-terminal residue" evidence="1">
    <location>
        <position position="73"/>
    </location>
</feature>
<protein>
    <submittedName>
        <fullName evidence="1">Uncharacterized protein</fullName>
    </submittedName>
</protein>
<accession>A0A382HX67</accession>